<evidence type="ECO:0000313" key="1">
    <source>
        <dbReference type="EMBL" id="MBP1993202.1"/>
    </source>
</evidence>
<proteinExistence type="predicted"/>
<name>A0ABS4J030_9BACL</name>
<dbReference type="RefSeq" id="WP_209974840.1">
    <property type="nucleotide sequence ID" value="NZ_JAGGLB010000017.1"/>
</dbReference>
<sequence length="368" mass="42431">MKRKKRVAVIITEYWEDSHADVFITKMIKGFSVNGVKYESTLEIAAMYVDLFQETDLSRDLAVQYGIPMFSTVEQALKCGGDTFNLDGIVIIGEHGEYPTNEFGQMMYPRREFFEICLNVMLKADRIVPVFTDKGFAIVREDIEWMYEQVNKHEIPFMSSSSIPFCFQYPTQLPIPSGAPLQRMFGFILTDVEKYGYHTLEMLQSIAERRAYGESGIKSIVAYEGEKAIEHLLNEEWLAIYRALGGFINLNDVDAFPHSLDRPVFIVVNYADGLQAGMLYANEEINKFAAAFQIYETEQPLCTEFYCQWQKPFVHSAIFVLELERFIHTGRTLYPLERSLLTTGANDAIMKSLYYKKEIETPYLLVNY</sequence>
<organism evidence="1 2">
    <name type="scientific">Paenibacillus eucommiae</name>
    <dbReference type="NCBI Taxonomy" id="1355755"/>
    <lineage>
        <taxon>Bacteria</taxon>
        <taxon>Bacillati</taxon>
        <taxon>Bacillota</taxon>
        <taxon>Bacilli</taxon>
        <taxon>Bacillales</taxon>
        <taxon>Paenibacillaceae</taxon>
        <taxon>Paenibacillus</taxon>
    </lineage>
</organism>
<dbReference type="Proteomes" id="UP001519287">
    <property type="component" value="Unassembled WGS sequence"/>
</dbReference>
<keyword evidence="2" id="KW-1185">Reference proteome</keyword>
<evidence type="ECO:0000313" key="2">
    <source>
        <dbReference type="Proteomes" id="UP001519287"/>
    </source>
</evidence>
<dbReference type="EMBL" id="JAGGLB010000017">
    <property type="protein sequence ID" value="MBP1993202.1"/>
    <property type="molecule type" value="Genomic_DNA"/>
</dbReference>
<gene>
    <name evidence="1" type="ORF">J2Z66_004819</name>
</gene>
<comment type="caution">
    <text evidence="1">The sequence shown here is derived from an EMBL/GenBank/DDBJ whole genome shotgun (WGS) entry which is preliminary data.</text>
</comment>
<protein>
    <submittedName>
        <fullName evidence="1">Uncharacterized protein</fullName>
    </submittedName>
</protein>
<reference evidence="1 2" key="1">
    <citation type="submission" date="2021-03" db="EMBL/GenBank/DDBJ databases">
        <title>Genomic Encyclopedia of Type Strains, Phase IV (KMG-IV): sequencing the most valuable type-strain genomes for metagenomic binning, comparative biology and taxonomic classification.</title>
        <authorList>
            <person name="Goeker M."/>
        </authorList>
    </citation>
    <scope>NUCLEOTIDE SEQUENCE [LARGE SCALE GENOMIC DNA]</scope>
    <source>
        <strain evidence="1 2">DSM 26048</strain>
    </source>
</reference>
<accession>A0ABS4J030</accession>